<protein>
    <recommendedName>
        <fullName evidence="1">Reverse transcriptase domain-containing protein</fullName>
    </recommendedName>
</protein>
<dbReference type="Proteomes" id="UP001227230">
    <property type="component" value="Chromosome 5"/>
</dbReference>
<dbReference type="PANTHER" id="PTHR33913">
    <property type="entry name" value="ALEURONE LAYER MORPHOGENESIS PROTEIN"/>
    <property type="match status" value="1"/>
</dbReference>
<dbReference type="InterPro" id="IPR000477">
    <property type="entry name" value="RT_dom"/>
</dbReference>
<proteinExistence type="predicted"/>
<dbReference type="PROSITE" id="PS50878">
    <property type="entry name" value="RT_POL"/>
    <property type="match status" value="1"/>
</dbReference>
<evidence type="ECO:0000313" key="2">
    <source>
        <dbReference type="EMBL" id="WJZ88100.1"/>
    </source>
</evidence>
<name>A0ABY9C1K4_VITVI</name>
<keyword evidence="3" id="KW-1185">Reference proteome</keyword>
<reference evidence="2 3" key="1">
    <citation type="journal article" date="2023" name="Hortic Res">
        <title>The complete reference genome for grapevine (Vitis vinifera L.) genetics and breeding.</title>
        <authorList>
            <person name="Shi X."/>
            <person name="Cao S."/>
            <person name="Wang X."/>
            <person name="Huang S."/>
            <person name="Wang Y."/>
            <person name="Liu Z."/>
            <person name="Liu W."/>
            <person name="Leng X."/>
            <person name="Peng Y."/>
            <person name="Wang N."/>
            <person name="Wang Y."/>
            <person name="Ma Z."/>
            <person name="Xu X."/>
            <person name="Zhang F."/>
            <person name="Xue H."/>
            <person name="Zhong H."/>
            <person name="Wang Y."/>
            <person name="Zhang K."/>
            <person name="Velt A."/>
            <person name="Avia K."/>
            <person name="Holtgrawe D."/>
            <person name="Grimplet J."/>
            <person name="Matus J.T."/>
            <person name="Ware D."/>
            <person name="Wu X."/>
            <person name="Wang H."/>
            <person name="Liu C."/>
            <person name="Fang Y."/>
            <person name="Rustenholz C."/>
            <person name="Cheng Z."/>
            <person name="Xiao H."/>
            <person name="Zhou Y."/>
        </authorList>
    </citation>
    <scope>NUCLEOTIDE SEQUENCE [LARGE SCALE GENOMIC DNA]</scope>
    <source>
        <strain evidence="3">cv. Pinot noir / PN40024</strain>
        <tissue evidence="2">Leaf</tissue>
    </source>
</reference>
<dbReference type="Pfam" id="PF00078">
    <property type="entry name" value="RVT_1"/>
    <property type="match status" value="1"/>
</dbReference>
<dbReference type="PANTHER" id="PTHR33913:SF1">
    <property type="entry name" value="DRBM DOMAIN-CONTAINING PROTEIN"/>
    <property type="match status" value="1"/>
</dbReference>
<sequence length="1095" mass="125416">MGSVGVSQEFMGPQQKRREDFWSELGAIKGLWNEPWRVAGDFNMIRFPSERSRGGRLTQAMRRFSEVVEELELRDLPLQGGVFTWCGGLNNRSKSRIDRFFISEDWETHFQGAIQTVLARPISDHTPILLDGGGMRRGPTPFRFENMWLKSEGFKEIDLEKQKAWNLIEYWDKEEMVRSLSIEEEEVRKEARELYKKWALLEEVSWRQKSREIWLKEGDRNTKFFHKMANAHRRRKQLNRIKVNERCFTEESEIKEEVGRNFQELLTDPGDWKPSIEGLNFERLEEREVERLEQPFSEEEVFEALKGCCGEKAPGPDGFSMAFWQFAWDFVKVEVLNLFRQFHETGRFVRSMNATFLVLIPKKGGAEDLKDFRPISLVGGLYKWLAKVLANRLKGVLAKVISLSQNAFVEGRQIMDAVLIANEAIDSILKNNRGAIMCKLDIEKAYDHVDWKFLIAVMGKMGFGGRWCNWIKWCLSTVRFSVLVNGSPTGFFQSSRGIRQGDPLSPYLFVIVMEAFSCLMKRAVDGGFLTPCLVRGRRGEGVQFTHLLFADDTLVFCEAKEDQLTHLCWLLMWFEALSGLKVNMEKSELIPVGRVENVGELVDEFGYKVGNLPSTYLGMPLGAPFKSSGVWDGIKERFKRRLAMWKRQYISKGGRITLIRSKGGLGVKSLGLFNKALLGKWAWRFANEKTALWNQVIRRKYGEEKGGWRSCEIREAYGVGLWKAINKVGQFVTPFFGYEVGDGKNVRFWKDKWCGTSPLSEAFPSLFSIATSKEAWVNEVWTAEGDRSGSWTPTFNRPFNDWELEEGGRLLGCLEGKMVRMDEEDRVRWVESKDGVFSVKSLYREGIANSVMTPCTTSCRGEKVANGGEICNFIMPDQDGMLIEDRALVTYESNSEHLDKLQITIASKEKLLSQTALKVLLRKRDRLESFLSSCYALVFQSHQQRKLEDEIAQCDKNIQTILDGGEDDLALKIESILEFCNDACPQTRDRTYRHLEDQESPQHIKRKRLSEAILNIQKSCQELDGICYENNWILPTYRVSLLDGKSEGTVSVKGVDFEISVVGEPCDTPREARESAAAQMLAKLQSMATAAAGRF</sequence>
<dbReference type="Gene3D" id="3.60.10.10">
    <property type="entry name" value="Endonuclease/exonuclease/phosphatase"/>
    <property type="match status" value="1"/>
</dbReference>
<dbReference type="InterPro" id="IPR043502">
    <property type="entry name" value="DNA/RNA_pol_sf"/>
</dbReference>
<organism evidence="2 3">
    <name type="scientific">Vitis vinifera</name>
    <name type="common">Grape</name>
    <dbReference type="NCBI Taxonomy" id="29760"/>
    <lineage>
        <taxon>Eukaryota</taxon>
        <taxon>Viridiplantae</taxon>
        <taxon>Streptophyta</taxon>
        <taxon>Embryophyta</taxon>
        <taxon>Tracheophyta</taxon>
        <taxon>Spermatophyta</taxon>
        <taxon>Magnoliopsida</taxon>
        <taxon>eudicotyledons</taxon>
        <taxon>Gunneridae</taxon>
        <taxon>Pentapetalae</taxon>
        <taxon>rosids</taxon>
        <taxon>Vitales</taxon>
        <taxon>Vitaceae</taxon>
        <taxon>Viteae</taxon>
        <taxon>Vitis</taxon>
    </lineage>
</organism>
<feature type="domain" description="Reverse transcriptase" evidence="1">
    <location>
        <begin position="341"/>
        <end position="621"/>
    </location>
</feature>
<evidence type="ECO:0000313" key="3">
    <source>
        <dbReference type="Proteomes" id="UP001227230"/>
    </source>
</evidence>
<dbReference type="InterPro" id="IPR036691">
    <property type="entry name" value="Endo/exonu/phosph_ase_sf"/>
</dbReference>
<dbReference type="EMBL" id="CP126652">
    <property type="protein sequence ID" value="WJZ88100.1"/>
    <property type="molecule type" value="Genomic_DNA"/>
</dbReference>
<dbReference type="CDD" id="cd01650">
    <property type="entry name" value="RT_nLTR_like"/>
    <property type="match status" value="1"/>
</dbReference>
<dbReference type="SUPFAM" id="SSF56219">
    <property type="entry name" value="DNase I-like"/>
    <property type="match status" value="1"/>
</dbReference>
<accession>A0ABY9C1K4</accession>
<evidence type="ECO:0000259" key="1">
    <source>
        <dbReference type="PROSITE" id="PS50878"/>
    </source>
</evidence>
<gene>
    <name evidence="2" type="ORF">VitviT2T_007431</name>
</gene>
<dbReference type="SUPFAM" id="SSF56672">
    <property type="entry name" value="DNA/RNA polymerases"/>
    <property type="match status" value="1"/>
</dbReference>